<name>A0ABR1XST1_9PEZI</name>
<evidence type="ECO:0000313" key="2">
    <source>
        <dbReference type="Proteomes" id="UP001456524"/>
    </source>
</evidence>
<dbReference type="Proteomes" id="UP001456524">
    <property type="component" value="Unassembled WGS sequence"/>
</dbReference>
<comment type="caution">
    <text evidence="1">The sequence shown here is derived from an EMBL/GenBank/DDBJ whole genome shotgun (WGS) entry which is preliminary data.</text>
</comment>
<keyword evidence="2" id="KW-1185">Reference proteome</keyword>
<sequence length="76" mass="8446">MVECWGWDRGSFSGSLVHGSWLWLWVGALEYWASCSGSLGSGTLDEISSRSSCKDIILRQAENRHGARRTDGRTGR</sequence>
<evidence type="ECO:0008006" key="3">
    <source>
        <dbReference type="Google" id="ProtNLM"/>
    </source>
</evidence>
<reference evidence="1 2" key="1">
    <citation type="journal article" date="2022" name="G3 (Bethesda)">
        <title>Enemy or ally: a genomic approach to elucidate the lifestyle of Phyllosticta citrichinaensis.</title>
        <authorList>
            <person name="Buijs V.A."/>
            <person name="Groenewald J.Z."/>
            <person name="Haridas S."/>
            <person name="LaButti K.M."/>
            <person name="Lipzen A."/>
            <person name="Martin F.M."/>
            <person name="Barry K."/>
            <person name="Grigoriev I.V."/>
            <person name="Crous P.W."/>
            <person name="Seidl M.F."/>
        </authorList>
    </citation>
    <scope>NUCLEOTIDE SEQUENCE [LARGE SCALE GENOMIC DNA]</scope>
    <source>
        <strain evidence="1 2">CBS 129764</strain>
    </source>
</reference>
<proteinExistence type="predicted"/>
<dbReference type="EMBL" id="JBBWUH010000005">
    <property type="protein sequence ID" value="KAK8166286.1"/>
    <property type="molecule type" value="Genomic_DNA"/>
</dbReference>
<organism evidence="1 2">
    <name type="scientific">Phyllosticta citrichinensis</name>
    <dbReference type="NCBI Taxonomy" id="1130410"/>
    <lineage>
        <taxon>Eukaryota</taxon>
        <taxon>Fungi</taxon>
        <taxon>Dikarya</taxon>
        <taxon>Ascomycota</taxon>
        <taxon>Pezizomycotina</taxon>
        <taxon>Dothideomycetes</taxon>
        <taxon>Dothideomycetes incertae sedis</taxon>
        <taxon>Botryosphaeriales</taxon>
        <taxon>Phyllostictaceae</taxon>
        <taxon>Phyllosticta</taxon>
    </lineage>
</organism>
<accession>A0ABR1XST1</accession>
<evidence type="ECO:0000313" key="1">
    <source>
        <dbReference type="EMBL" id="KAK8166286.1"/>
    </source>
</evidence>
<gene>
    <name evidence="1" type="ORF">IWX90DRAFT_432348</name>
</gene>
<protein>
    <recommendedName>
        <fullName evidence="3">Secreted protein</fullName>
    </recommendedName>
</protein>